<organism evidence="3 4">
    <name type="scientific">Collinsella aerofaciens</name>
    <dbReference type="NCBI Taxonomy" id="74426"/>
    <lineage>
        <taxon>Bacteria</taxon>
        <taxon>Bacillati</taxon>
        <taxon>Actinomycetota</taxon>
        <taxon>Coriobacteriia</taxon>
        <taxon>Coriobacteriales</taxon>
        <taxon>Coriobacteriaceae</taxon>
        <taxon>Collinsella</taxon>
    </lineage>
</organism>
<dbReference type="GO" id="GO:0042597">
    <property type="term" value="C:periplasmic space"/>
    <property type="evidence" value="ECO:0007669"/>
    <property type="project" value="UniProtKB-ARBA"/>
</dbReference>
<name>A0A5K1JFT9_9ACTN</name>
<keyword evidence="4" id="KW-1185">Reference proteome</keyword>
<reference evidence="3 4" key="1">
    <citation type="submission" date="2019-10" db="EMBL/GenBank/DDBJ databases">
        <authorList>
            <person name="Wolf R A."/>
        </authorList>
    </citation>
    <scope>NUCLEOTIDE SEQUENCE [LARGE SCALE GENOMIC DNA]</scope>
    <source>
        <strain evidence="3">Collinsella_aerofaciens_MC2</strain>
    </source>
</reference>
<dbReference type="PIRSF" id="PIRSF002741">
    <property type="entry name" value="MppA"/>
    <property type="match status" value="1"/>
</dbReference>
<dbReference type="SUPFAM" id="SSF53850">
    <property type="entry name" value="Periplasmic binding protein-like II"/>
    <property type="match status" value="1"/>
</dbReference>
<dbReference type="Gene3D" id="3.40.190.10">
    <property type="entry name" value="Periplasmic binding protein-like II"/>
    <property type="match status" value="1"/>
</dbReference>
<evidence type="ECO:0000313" key="4">
    <source>
        <dbReference type="Proteomes" id="UP000361836"/>
    </source>
</evidence>
<dbReference type="GO" id="GO:0015833">
    <property type="term" value="P:peptide transport"/>
    <property type="evidence" value="ECO:0007669"/>
    <property type="project" value="TreeGrafter"/>
</dbReference>
<dbReference type="Gene3D" id="3.10.105.10">
    <property type="entry name" value="Dipeptide-binding Protein, Domain 3"/>
    <property type="match status" value="1"/>
</dbReference>
<dbReference type="AlphaFoldDB" id="A0A5K1JFT9"/>
<dbReference type="PANTHER" id="PTHR30290:SF38">
    <property type="entry name" value="D,D-DIPEPTIDE-BINDING PERIPLASMIC PROTEIN DDPA-RELATED"/>
    <property type="match status" value="1"/>
</dbReference>
<protein>
    <submittedName>
        <fullName evidence="3">Dipeptide-binding protein DppE</fullName>
    </submittedName>
</protein>
<evidence type="ECO:0000256" key="1">
    <source>
        <dbReference type="ARBA" id="ARBA00022729"/>
    </source>
</evidence>
<gene>
    <name evidence="3" type="primary">dppE</name>
    <name evidence="3" type="ORF">KCJAJFAP_01935</name>
</gene>
<dbReference type="PANTHER" id="PTHR30290">
    <property type="entry name" value="PERIPLASMIC BINDING COMPONENT OF ABC TRANSPORTER"/>
    <property type="match status" value="1"/>
</dbReference>
<evidence type="ECO:0000259" key="2">
    <source>
        <dbReference type="Pfam" id="PF00496"/>
    </source>
</evidence>
<accession>A0A5K1JFT9</accession>
<dbReference type="Pfam" id="PF00496">
    <property type="entry name" value="SBP_bac_5"/>
    <property type="match status" value="1"/>
</dbReference>
<dbReference type="PROSITE" id="PS51318">
    <property type="entry name" value="TAT"/>
    <property type="match status" value="1"/>
</dbReference>
<dbReference type="EMBL" id="CABWIE010000008">
    <property type="protein sequence ID" value="VWL90937.1"/>
    <property type="molecule type" value="Genomic_DNA"/>
</dbReference>
<dbReference type="InterPro" id="IPR000914">
    <property type="entry name" value="SBP_5_dom"/>
</dbReference>
<dbReference type="InterPro" id="IPR039424">
    <property type="entry name" value="SBP_5"/>
</dbReference>
<proteinExistence type="predicted"/>
<dbReference type="InterPro" id="IPR030678">
    <property type="entry name" value="Peptide/Ni-bd"/>
</dbReference>
<dbReference type="InterPro" id="IPR006311">
    <property type="entry name" value="TAT_signal"/>
</dbReference>
<feature type="domain" description="Solute-binding protein family 5" evidence="2">
    <location>
        <begin position="97"/>
        <end position="455"/>
    </location>
</feature>
<sequence>MNNDFTLAGMSRRSFVTGFGALSVLAGLGLTGCGGSNSDSGSAAGSASGDVDYRDELQVAMPASPDGLDPHTTSSLATVDIACNIMEPLFGLDSKYEPQPVLAKSYKVSDDGLVYTIELREGITFHNGKEFGPDDVVASMNRWLTVNDRAASLLPGAQFAKSGDHEVTCTLTAPASDFLTILGSHSQYPAIVPSEVIDAAGDTGITDYIGTGAYKLVEWKQDQYIHLTRNDDYRAAEGKASGYTGKVSAPTKDIFYQFVTEGSTRVSGFETGEYDVADEIPTENYHDFDGNDDVKLCTHAAGVLTAFFNMNEGIFANEDIRKCALMAIDCKAAALAAYGEEELFKLDPNLGNPDNDQWSTDAGKKYFNQADPRAAKKALGKTSYAGETVKLLTTPDYKEMYNATVALQEQLEKAGFTAEVESYEFATFMDIRSSKADQWDLFVASTSYKPIPAQSLSVSKGFYGLSDEKALSLVAETRTAEDQKAATKKWAECQERLYEIAVIEPLCHYVAITGTQADVEGFELLDGAIVWNAKRPE</sequence>
<evidence type="ECO:0000313" key="3">
    <source>
        <dbReference type="EMBL" id="VWL90937.1"/>
    </source>
</evidence>
<dbReference type="Proteomes" id="UP000361836">
    <property type="component" value="Unassembled WGS sequence"/>
</dbReference>
<keyword evidence="1" id="KW-0732">Signal</keyword>
<dbReference type="RefSeq" id="WP_187324702.1">
    <property type="nucleotide sequence ID" value="NZ_CAAKNU010000007.1"/>
</dbReference>
<dbReference type="GO" id="GO:0043190">
    <property type="term" value="C:ATP-binding cassette (ABC) transporter complex"/>
    <property type="evidence" value="ECO:0007669"/>
    <property type="project" value="InterPro"/>
</dbReference>
<dbReference type="Gene3D" id="3.90.76.10">
    <property type="entry name" value="Dipeptide-binding Protein, Domain 1"/>
    <property type="match status" value="1"/>
</dbReference>
<dbReference type="GO" id="GO:1904680">
    <property type="term" value="F:peptide transmembrane transporter activity"/>
    <property type="evidence" value="ECO:0007669"/>
    <property type="project" value="TreeGrafter"/>
</dbReference>